<dbReference type="OrthoDB" id="5386682at2759"/>
<dbReference type="InterPro" id="IPR010730">
    <property type="entry name" value="HET"/>
</dbReference>
<proteinExistence type="predicted"/>
<reference evidence="2" key="1">
    <citation type="journal article" date="2020" name="Stud. Mycol.">
        <title>101 Dothideomycetes genomes: a test case for predicting lifestyles and emergence of pathogens.</title>
        <authorList>
            <person name="Haridas S."/>
            <person name="Albert R."/>
            <person name="Binder M."/>
            <person name="Bloem J."/>
            <person name="Labutti K."/>
            <person name="Salamov A."/>
            <person name="Andreopoulos B."/>
            <person name="Baker S."/>
            <person name="Barry K."/>
            <person name="Bills G."/>
            <person name="Bluhm B."/>
            <person name="Cannon C."/>
            <person name="Castanera R."/>
            <person name="Culley D."/>
            <person name="Daum C."/>
            <person name="Ezra D."/>
            <person name="Gonzalez J."/>
            <person name="Henrissat B."/>
            <person name="Kuo A."/>
            <person name="Liang C."/>
            <person name="Lipzen A."/>
            <person name="Lutzoni F."/>
            <person name="Magnuson J."/>
            <person name="Mondo S."/>
            <person name="Nolan M."/>
            <person name="Ohm R."/>
            <person name="Pangilinan J."/>
            <person name="Park H.-J."/>
            <person name="Ramirez L."/>
            <person name="Alfaro M."/>
            <person name="Sun H."/>
            <person name="Tritt A."/>
            <person name="Yoshinaga Y."/>
            <person name="Zwiers L.-H."/>
            <person name="Turgeon B."/>
            <person name="Goodwin S."/>
            <person name="Spatafora J."/>
            <person name="Crous P."/>
            <person name="Grigoriev I."/>
        </authorList>
    </citation>
    <scope>NUCLEOTIDE SEQUENCE</scope>
    <source>
        <strain evidence="2">CBS 110217</strain>
    </source>
</reference>
<dbReference type="Pfam" id="PF06985">
    <property type="entry name" value="HET"/>
    <property type="match status" value="1"/>
</dbReference>
<evidence type="ECO:0000313" key="2">
    <source>
        <dbReference type="EMBL" id="KAF2033536.1"/>
    </source>
</evidence>
<evidence type="ECO:0000259" key="1">
    <source>
        <dbReference type="Pfam" id="PF06985"/>
    </source>
</evidence>
<keyword evidence="3" id="KW-1185">Reference proteome</keyword>
<feature type="domain" description="Heterokaryon incompatibility" evidence="1">
    <location>
        <begin position="3"/>
        <end position="49"/>
    </location>
</feature>
<dbReference type="PANTHER" id="PTHR24148:SF73">
    <property type="entry name" value="HET DOMAIN PROTEIN (AFU_ORTHOLOGUE AFUA_8G01020)"/>
    <property type="match status" value="1"/>
</dbReference>
<dbReference type="AlphaFoldDB" id="A0A9P4HEC3"/>
<organism evidence="2 3">
    <name type="scientific">Setomelanomma holmii</name>
    <dbReference type="NCBI Taxonomy" id="210430"/>
    <lineage>
        <taxon>Eukaryota</taxon>
        <taxon>Fungi</taxon>
        <taxon>Dikarya</taxon>
        <taxon>Ascomycota</taxon>
        <taxon>Pezizomycotina</taxon>
        <taxon>Dothideomycetes</taxon>
        <taxon>Pleosporomycetidae</taxon>
        <taxon>Pleosporales</taxon>
        <taxon>Pleosporineae</taxon>
        <taxon>Phaeosphaeriaceae</taxon>
        <taxon>Setomelanomma</taxon>
    </lineage>
</organism>
<comment type="caution">
    <text evidence="2">The sequence shown here is derived from an EMBL/GenBank/DDBJ whole genome shotgun (WGS) entry which is preliminary data.</text>
</comment>
<dbReference type="EMBL" id="ML978166">
    <property type="protein sequence ID" value="KAF2033536.1"/>
    <property type="molecule type" value="Genomic_DNA"/>
</dbReference>
<name>A0A9P4HEC3_9PLEO</name>
<protein>
    <recommendedName>
        <fullName evidence="1">Heterokaryon incompatibility domain-containing protein</fullName>
    </recommendedName>
</protein>
<evidence type="ECO:0000313" key="3">
    <source>
        <dbReference type="Proteomes" id="UP000799777"/>
    </source>
</evidence>
<dbReference type="InterPro" id="IPR052895">
    <property type="entry name" value="HetReg/Transcr_Mod"/>
</dbReference>
<gene>
    <name evidence="2" type="ORF">EK21DRAFT_58565</name>
</gene>
<dbReference type="PANTHER" id="PTHR24148">
    <property type="entry name" value="ANKYRIN REPEAT DOMAIN-CONTAINING PROTEIN 39 HOMOLOG-RELATED"/>
    <property type="match status" value="1"/>
</dbReference>
<dbReference type="Proteomes" id="UP000799777">
    <property type="component" value="Unassembled WGS sequence"/>
</dbReference>
<feature type="non-terminal residue" evidence="2">
    <location>
        <position position="1"/>
    </location>
</feature>
<accession>A0A9P4HEC3</accession>
<sequence length="50" mass="6046">IRTNLFRFLTAFQALLREQAYLWIDQICIHQSNLLERSHQDHLMGRIYTA</sequence>